<evidence type="ECO:0000313" key="8">
    <source>
        <dbReference type="Proteomes" id="UP001285636"/>
    </source>
</evidence>
<protein>
    <recommendedName>
        <fullName evidence="5">Glutathione peroxidase</fullName>
    </recommendedName>
</protein>
<evidence type="ECO:0000256" key="5">
    <source>
        <dbReference type="RuleBase" id="RU000499"/>
    </source>
</evidence>
<evidence type="ECO:0000256" key="4">
    <source>
        <dbReference type="PIRSR" id="PIRSR000303-1"/>
    </source>
</evidence>
<dbReference type="CDD" id="cd00340">
    <property type="entry name" value="GSH_Peroxidase"/>
    <property type="match status" value="1"/>
</dbReference>
<evidence type="ECO:0000256" key="1">
    <source>
        <dbReference type="ARBA" id="ARBA00006926"/>
    </source>
</evidence>
<evidence type="ECO:0000256" key="3">
    <source>
        <dbReference type="ARBA" id="ARBA00023002"/>
    </source>
</evidence>
<dbReference type="PRINTS" id="PR01011">
    <property type="entry name" value="GLUTPROXDASE"/>
</dbReference>
<evidence type="ECO:0000313" key="7">
    <source>
        <dbReference type="EMBL" id="MDV2886633.1"/>
    </source>
</evidence>
<dbReference type="SUPFAM" id="SSF52833">
    <property type="entry name" value="Thioredoxin-like"/>
    <property type="match status" value="1"/>
</dbReference>
<dbReference type="PANTHER" id="PTHR11592:SF78">
    <property type="entry name" value="GLUTATHIONE PEROXIDASE"/>
    <property type="match status" value="1"/>
</dbReference>
<keyword evidence="3 5" id="KW-0560">Oxidoreductase</keyword>
<keyword evidence="2 5" id="KW-0575">Peroxidase</keyword>
<dbReference type="PROSITE" id="PS51352">
    <property type="entry name" value="THIOREDOXIN_2"/>
    <property type="match status" value="1"/>
</dbReference>
<dbReference type="Gene3D" id="3.40.30.10">
    <property type="entry name" value="Glutaredoxin"/>
    <property type="match status" value="1"/>
</dbReference>
<dbReference type="Pfam" id="PF00255">
    <property type="entry name" value="GSHPx"/>
    <property type="match status" value="1"/>
</dbReference>
<dbReference type="InterPro" id="IPR036249">
    <property type="entry name" value="Thioredoxin-like_sf"/>
</dbReference>
<sequence length="160" mass="17988">MSTVHDFSVQSTKGEEVSLSTYKGQIMLIVNTATKCGLAPQFKGLEKLHQQYKNKGLAVLGFPCNQFMNQEPVSDEQMTEACEINFGVTFPLFAKINVNGSDAHPLYKHLKKEQKGLLSSEIKWNFTKFLVDKDGEVVKRFGPNTSPEKMEDEIKELLGK</sequence>
<dbReference type="InterPro" id="IPR000889">
    <property type="entry name" value="Glutathione_peroxidase"/>
</dbReference>
<reference evidence="7" key="1">
    <citation type="submission" date="2023-10" db="EMBL/GenBank/DDBJ databases">
        <title>Screening of Alkalihalophilus pseudofirmusBZ-TG-HK211 and Its Alleviation of Salt Stress on Rapeseed Growth.</title>
        <authorList>
            <person name="Zhao B."/>
            <person name="Guo T."/>
        </authorList>
    </citation>
    <scope>NUCLEOTIDE SEQUENCE</scope>
    <source>
        <strain evidence="7">BZ-TG-HK211</strain>
    </source>
</reference>
<dbReference type="FunFam" id="3.40.30.10:FF:000010">
    <property type="entry name" value="Glutathione peroxidase"/>
    <property type="match status" value="1"/>
</dbReference>
<gene>
    <name evidence="7" type="ORF">RYX45_15685</name>
</gene>
<dbReference type="AlphaFoldDB" id="A0AAJ2NQH2"/>
<dbReference type="EMBL" id="JAWJAY010000004">
    <property type="protein sequence ID" value="MDV2886633.1"/>
    <property type="molecule type" value="Genomic_DNA"/>
</dbReference>
<dbReference type="PANTHER" id="PTHR11592">
    <property type="entry name" value="GLUTATHIONE PEROXIDASE"/>
    <property type="match status" value="1"/>
</dbReference>
<dbReference type="Proteomes" id="UP001285636">
    <property type="component" value="Unassembled WGS sequence"/>
</dbReference>
<dbReference type="GO" id="GO:0004601">
    <property type="term" value="F:peroxidase activity"/>
    <property type="evidence" value="ECO:0007669"/>
    <property type="project" value="UniProtKB-KW"/>
</dbReference>
<dbReference type="PROSITE" id="PS00763">
    <property type="entry name" value="GLUTATHIONE_PEROXID_2"/>
    <property type="match status" value="1"/>
</dbReference>
<organism evidence="7 8">
    <name type="scientific">Alkalihalophilus pseudofirmus</name>
    <name type="common">Bacillus pseudofirmus</name>
    <dbReference type="NCBI Taxonomy" id="79885"/>
    <lineage>
        <taxon>Bacteria</taxon>
        <taxon>Bacillati</taxon>
        <taxon>Bacillota</taxon>
        <taxon>Bacilli</taxon>
        <taxon>Bacillales</taxon>
        <taxon>Bacillaceae</taxon>
        <taxon>Alkalihalophilus</taxon>
    </lineage>
</organism>
<dbReference type="InterPro" id="IPR013766">
    <property type="entry name" value="Thioredoxin_domain"/>
</dbReference>
<dbReference type="PROSITE" id="PS00460">
    <property type="entry name" value="GLUTATHIONE_PEROXID_1"/>
    <property type="match status" value="1"/>
</dbReference>
<dbReference type="GO" id="GO:0034599">
    <property type="term" value="P:cellular response to oxidative stress"/>
    <property type="evidence" value="ECO:0007669"/>
    <property type="project" value="TreeGrafter"/>
</dbReference>
<feature type="domain" description="Thioredoxin" evidence="6">
    <location>
        <begin position="1"/>
        <end position="159"/>
    </location>
</feature>
<dbReference type="PIRSF" id="PIRSF000303">
    <property type="entry name" value="Glutathion_perox"/>
    <property type="match status" value="1"/>
</dbReference>
<dbReference type="InterPro" id="IPR029760">
    <property type="entry name" value="GPX_CS"/>
</dbReference>
<evidence type="ECO:0000256" key="2">
    <source>
        <dbReference type="ARBA" id="ARBA00022559"/>
    </source>
</evidence>
<dbReference type="PROSITE" id="PS51355">
    <property type="entry name" value="GLUTATHIONE_PEROXID_3"/>
    <property type="match status" value="1"/>
</dbReference>
<feature type="active site" evidence="4">
    <location>
        <position position="36"/>
    </location>
</feature>
<comment type="similarity">
    <text evidence="1 5">Belongs to the glutathione peroxidase family.</text>
</comment>
<dbReference type="InterPro" id="IPR029759">
    <property type="entry name" value="GPX_AS"/>
</dbReference>
<comment type="caution">
    <text evidence="7">The sequence shown here is derived from an EMBL/GenBank/DDBJ whole genome shotgun (WGS) entry which is preliminary data.</text>
</comment>
<name>A0AAJ2NQH2_ALKPS</name>
<evidence type="ECO:0000259" key="6">
    <source>
        <dbReference type="PROSITE" id="PS51352"/>
    </source>
</evidence>
<proteinExistence type="inferred from homology"/>
<accession>A0AAJ2NQH2</accession>
<dbReference type="RefSeq" id="WP_323467307.1">
    <property type="nucleotide sequence ID" value="NZ_CP144224.1"/>
</dbReference>